<protein>
    <submittedName>
        <fullName evidence="2">Uncharacterized protein</fullName>
    </submittedName>
</protein>
<feature type="region of interest" description="Disordered" evidence="1">
    <location>
        <begin position="69"/>
        <end position="141"/>
    </location>
</feature>
<reference evidence="2" key="1">
    <citation type="submission" date="2022-03" db="EMBL/GenBank/DDBJ databases">
        <authorList>
            <person name="Sayadi A."/>
        </authorList>
    </citation>
    <scope>NUCLEOTIDE SEQUENCE</scope>
</reference>
<organism evidence="2 3">
    <name type="scientific">Acanthoscelides obtectus</name>
    <name type="common">Bean weevil</name>
    <name type="synonym">Bruchus obtectus</name>
    <dbReference type="NCBI Taxonomy" id="200917"/>
    <lineage>
        <taxon>Eukaryota</taxon>
        <taxon>Metazoa</taxon>
        <taxon>Ecdysozoa</taxon>
        <taxon>Arthropoda</taxon>
        <taxon>Hexapoda</taxon>
        <taxon>Insecta</taxon>
        <taxon>Pterygota</taxon>
        <taxon>Neoptera</taxon>
        <taxon>Endopterygota</taxon>
        <taxon>Coleoptera</taxon>
        <taxon>Polyphaga</taxon>
        <taxon>Cucujiformia</taxon>
        <taxon>Chrysomeloidea</taxon>
        <taxon>Chrysomelidae</taxon>
        <taxon>Bruchinae</taxon>
        <taxon>Bruchini</taxon>
        <taxon>Acanthoscelides</taxon>
    </lineage>
</organism>
<comment type="caution">
    <text evidence="2">The sequence shown here is derived from an EMBL/GenBank/DDBJ whole genome shotgun (WGS) entry which is preliminary data.</text>
</comment>
<sequence length="141" mass="15420">MMEYYRFWSSIDTGLRARSYARSRSPFDPCIQSRTNSCVWTLAYTCIACSDFRIWSLTNAYYWSCSYQPRTRSNASPHATPTRSQPNGRSTSTAPYDDVRATASASSGAAWPAPSPKPTGTSASSTRPASSSGTASRSRTS</sequence>
<gene>
    <name evidence="2" type="ORF">ACAOBT_LOCUS7345</name>
</gene>
<evidence type="ECO:0000313" key="2">
    <source>
        <dbReference type="EMBL" id="CAH1967340.1"/>
    </source>
</evidence>
<feature type="compositionally biased region" description="Low complexity" evidence="1">
    <location>
        <begin position="101"/>
        <end position="141"/>
    </location>
</feature>
<evidence type="ECO:0000256" key="1">
    <source>
        <dbReference type="SAM" id="MobiDB-lite"/>
    </source>
</evidence>
<accession>A0A9P0P1J0</accession>
<feature type="compositionally biased region" description="Polar residues" evidence="1">
    <location>
        <begin position="69"/>
        <end position="94"/>
    </location>
</feature>
<dbReference type="EMBL" id="CAKOFQ010006743">
    <property type="protein sequence ID" value="CAH1967340.1"/>
    <property type="molecule type" value="Genomic_DNA"/>
</dbReference>
<proteinExistence type="predicted"/>
<evidence type="ECO:0000313" key="3">
    <source>
        <dbReference type="Proteomes" id="UP001152888"/>
    </source>
</evidence>
<name>A0A9P0P1J0_ACAOB</name>
<dbReference type="Proteomes" id="UP001152888">
    <property type="component" value="Unassembled WGS sequence"/>
</dbReference>
<dbReference type="OrthoDB" id="10664677at2759"/>
<keyword evidence="3" id="KW-1185">Reference proteome</keyword>
<dbReference type="AlphaFoldDB" id="A0A9P0P1J0"/>